<dbReference type="InterPro" id="IPR005528">
    <property type="entry name" value="ChpA-H"/>
</dbReference>
<dbReference type="OrthoDB" id="3661198at2"/>
<feature type="region of interest" description="Disordered" evidence="4">
    <location>
        <begin position="1115"/>
        <end position="1147"/>
    </location>
</feature>
<keyword evidence="1" id="KW-0134">Cell wall</keyword>
<feature type="region of interest" description="Disordered" evidence="4">
    <location>
        <begin position="1060"/>
        <end position="1081"/>
    </location>
</feature>
<evidence type="ECO:0000313" key="7">
    <source>
        <dbReference type="EMBL" id="ALG14399.1"/>
    </source>
</evidence>
<dbReference type="EMBL" id="CP012752">
    <property type="protein sequence ID" value="ALG14399.1"/>
    <property type="molecule type" value="Genomic_DNA"/>
</dbReference>
<dbReference type="Proteomes" id="UP000063699">
    <property type="component" value="Chromosome"/>
</dbReference>
<evidence type="ECO:0000256" key="4">
    <source>
        <dbReference type="SAM" id="MobiDB-lite"/>
    </source>
</evidence>
<dbReference type="RefSeq" id="WP_054296269.1">
    <property type="nucleotide sequence ID" value="NZ_CP012752.1"/>
</dbReference>
<feature type="region of interest" description="Disordered" evidence="4">
    <location>
        <begin position="411"/>
        <end position="430"/>
    </location>
</feature>
<feature type="domain" description="Chaplin" evidence="6">
    <location>
        <begin position="417"/>
        <end position="468"/>
    </location>
</feature>
<feature type="chain" id="PRO_5006011781" description="Chaplin domain-containing protein" evidence="5">
    <location>
        <begin position="29"/>
        <end position="1293"/>
    </location>
</feature>
<evidence type="ECO:0000313" key="8">
    <source>
        <dbReference type="Proteomes" id="UP000063699"/>
    </source>
</evidence>
<accession>A0A0N7F5J4</accession>
<keyword evidence="3" id="KW-0034">Amyloid</keyword>
<dbReference type="KEGG" id="kphy:AOZ06_52750"/>
<feature type="signal peptide" evidence="5">
    <location>
        <begin position="1"/>
        <end position="28"/>
    </location>
</feature>
<organism evidence="7 8">
    <name type="scientific">Kibdelosporangium phytohabitans</name>
    <dbReference type="NCBI Taxonomy" id="860235"/>
    <lineage>
        <taxon>Bacteria</taxon>
        <taxon>Bacillati</taxon>
        <taxon>Actinomycetota</taxon>
        <taxon>Actinomycetes</taxon>
        <taxon>Pseudonocardiales</taxon>
        <taxon>Pseudonocardiaceae</taxon>
        <taxon>Kibdelosporangium</taxon>
    </lineage>
</organism>
<dbReference type="STRING" id="860235.AOZ06_52750"/>
<evidence type="ECO:0000256" key="1">
    <source>
        <dbReference type="ARBA" id="ARBA00022512"/>
    </source>
</evidence>
<keyword evidence="5" id="KW-0732">Signal</keyword>
<feature type="compositionally biased region" description="Polar residues" evidence="4">
    <location>
        <begin position="418"/>
        <end position="427"/>
    </location>
</feature>
<dbReference type="Pfam" id="PF03777">
    <property type="entry name" value="ChpA-C"/>
    <property type="match status" value="1"/>
</dbReference>
<name>A0A0N7F5J4_9PSEU</name>
<feature type="compositionally biased region" description="Polar residues" evidence="4">
    <location>
        <begin position="1130"/>
        <end position="1141"/>
    </location>
</feature>
<gene>
    <name evidence="7" type="ORF">AOZ06_52750</name>
</gene>
<evidence type="ECO:0000256" key="2">
    <source>
        <dbReference type="ARBA" id="ARBA00022889"/>
    </source>
</evidence>
<proteinExistence type="predicted"/>
<evidence type="ECO:0000256" key="5">
    <source>
        <dbReference type="SAM" id="SignalP"/>
    </source>
</evidence>
<reference evidence="7 8" key="1">
    <citation type="submission" date="2015-07" db="EMBL/GenBank/DDBJ databases">
        <title>Genome sequencing of Kibdelosporangium phytohabitans.</title>
        <authorList>
            <person name="Qin S."/>
            <person name="Xing K."/>
        </authorList>
    </citation>
    <scope>NUCLEOTIDE SEQUENCE [LARGE SCALE GENOMIC DNA]</scope>
    <source>
        <strain evidence="7 8">KLBMP1111</strain>
    </source>
</reference>
<feature type="compositionally biased region" description="Polar residues" evidence="4">
    <location>
        <begin position="1068"/>
        <end position="1081"/>
    </location>
</feature>
<dbReference type="GO" id="GO:0007155">
    <property type="term" value="P:cell adhesion"/>
    <property type="evidence" value="ECO:0007669"/>
    <property type="project" value="UniProtKB-KW"/>
</dbReference>
<sequence length="1293" mass="125051">MQTWARRGLQTALVTGGLLMLGTGIASANENVNPDRPASPLDPKVAVPVRLHDNALGTPLGQKNLPAVNRDVVVSNDSLTKGLPVANKATPVLGKAQSVANKLPGVQRITQPSAGVLQGNKITPHVVVPLELAGNAIAAGGDAHVNATSSETHTNFSPVRTNGSDGALAGNVVNLDWALPIRISGNAVAAASKATTHYTSENTTISGGDIVTDGKSSSISGNVVDVPFATPVNVTGNGVGAAGNALADTQMHDQAHAPGSITTNGDNGSFSGNGIGVPLALPVGVHGNGAASAGKATVEEVNTVTTSAGQNFGPRGKNTDFIATSGKESVVSGSALQVAPAVPTDVTCNTATLGGTALCEGATGAVTKAGGSNSTNGDQSFLGGSVVSPSVAEPVQVFANAATLGGISKITGHDNTDHTQAGGNSKTSGKEGVVAGSIVDPAVAGPVEVFGDAVSLVGIAKTESGNDTATKAGGDAVSHAKDSVISGSVVSAAIAEPAEAFGNAVSLGGQAEGIASENKTSTAGGDSVVPGDNSVLGGSAVRPSVAGPVQVLGNAVAVVGKGNADVCNEVLTEAGGYTGTSGNDSSIGGNAVTPTVALPGEVFGNSANLGGLTNATVKETKVTTAGGPTNTIDDAGVLASNAVTADVVAPVQVFGNAVAGAGIAKANAVHDTIAKAGGPISAKGTGGAGSGNIASVPVALPVQVFGDAVGALGKASAWAVGDTAATSGGNATTDGKMGTINGNVASVPVGGAAQVLGNAVGAASVVNSAGDNNTDVASGGDILTSGDDGSISGNAIAAEPMPIVQVFGDAVAATGLVNGTGVNDLAVDNGGDITTSGDRGSISGNLADVPVGVIAQVFGDAVAIGGTAVGVGPNETDAVTGGNNTSSGKGGNLAGNLLSVPAGVDAQIFGDAVSAAGTAVGIGPNDTTMLVGGDGKSNGEYGSISGDVLAVPVAAVVQVFGDAVSVAGHSTAIGPNDTTALVGGHYESVGPLGTLSGVAQAIPVGTVVQIFDIPVPVLAHAITVAPNNTVVKVDDTAPIIDLPIGGSGLAADKLPRLPQRGLLPLPQNTQSRSGLPTSNLPITPSSVNGIDIAGLPGKPVLPGVNVTPNVEGSNLGGVQAPSLPGVAGDITQSLPLPQNKQSRSDLPVAPPSVQNVEIAGLPGQPKLPGVNVVPGVGGINDLKARKVQDLTSGKALASAGGVTQTLPLLQNKQSRSDLPVAPPSVQNVEIAGLPGQPKLPGVNVVPGVGGINDLKAPKVQDLTSGKALASAADVTQTLPLTDVAKLLKAQPNL</sequence>
<keyword evidence="2" id="KW-0130">Cell adhesion</keyword>
<keyword evidence="8" id="KW-1185">Reference proteome</keyword>
<evidence type="ECO:0000256" key="3">
    <source>
        <dbReference type="ARBA" id="ARBA00023087"/>
    </source>
</evidence>
<keyword evidence="1" id="KW-0964">Secreted</keyword>
<evidence type="ECO:0000259" key="6">
    <source>
        <dbReference type="Pfam" id="PF03777"/>
    </source>
</evidence>
<protein>
    <recommendedName>
        <fullName evidence="6">Chaplin domain-containing protein</fullName>
    </recommendedName>
</protein>